<dbReference type="Proteomes" id="UP000095286">
    <property type="component" value="Unplaced"/>
</dbReference>
<dbReference type="WBParaSite" id="RSKR_0000958650.1">
    <property type="protein sequence ID" value="RSKR_0000958650.1"/>
    <property type="gene ID" value="RSKR_0000958650"/>
</dbReference>
<sequence>MGKSKSLFKKVNKEYIRYSAANVMKLEYSEMKVSILAIVIGLDKEKEKALILTHEIKKEGSQGKIIAREIHFKIDPEGKNKKDILNHLREKNDPIYSNFDDSIDSDFDDQNIVLTFLVGDDFESLYEEMPKYVNFHLYIEWYHIFYHDDFTPNFGTCNIVKYSLSNYNPELWESVNAFFKDNPKAIAYSIMPNVELTNDQMDELKRYKLITDNTKIFSLEKNSEESNYFSLKWGNKIYGLRESINYFNKTSYFTEK</sequence>
<organism evidence="1 2">
    <name type="scientific">Rhabditophanes sp. KR3021</name>
    <dbReference type="NCBI Taxonomy" id="114890"/>
    <lineage>
        <taxon>Eukaryota</taxon>
        <taxon>Metazoa</taxon>
        <taxon>Ecdysozoa</taxon>
        <taxon>Nematoda</taxon>
        <taxon>Chromadorea</taxon>
        <taxon>Rhabditida</taxon>
        <taxon>Tylenchina</taxon>
        <taxon>Panagrolaimomorpha</taxon>
        <taxon>Strongyloidoidea</taxon>
        <taxon>Alloionematidae</taxon>
        <taxon>Rhabditophanes</taxon>
    </lineage>
</organism>
<evidence type="ECO:0000313" key="2">
    <source>
        <dbReference type="WBParaSite" id="RSKR_0000958650.1"/>
    </source>
</evidence>
<accession>A0AC35UBH6</accession>
<reference evidence="2" key="1">
    <citation type="submission" date="2016-11" db="UniProtKB">
        <authorList>
            <consortium name="WormBaseParasite"/>
        </authorList>
    </citation>
    <scope>IDENTIFICATION</scope>
    <source>
        <strain evidence="2">KR3021</strain>
    </source>
</reference>
<name>A0AC35UBH6_9BILA</name>
<proteinExistence type="predicted"/>
<protein>
    <submittedName>
        <fullName evidence="2">Uncharacterized protein</fullName>
    </submittedName>
</protein>
<evidence type="ECO:0000313" key="1">
    <source>
        <dbReference type="Proteomes" id="UP000095286"/>
    </source>
</evidence>